<evidence type="ECO:0000313" key="3">
    <source>
        <dbReference type="Proteomes" id="UP001500457"/>
    </source>
</evidence>
<keyword evidence="3" id="KW-1185">Reference proteome</keyword>
<dbReference type="InterPro" id="IPR029063">
    <property type="entry name" value="SAM-dependent_MTases_sf"/>
</dbReference>
<dbReference type="Proteomes" id="UP001500457">
    <property type="component" value="Unassembled WGS sequence"/>
</dbReference>
<sequence>MRGVPSRPGVSQPSRGVSLQRGIDQSLVPGEGLVADGDAHEVARVLDPAVRIAIVDTDPATTAVNHARLFAVPGAAAA</sequence>
<name>A0ABP9EMY5_9PSEU</name>
<accession>A0ABP9EMY5</accession>
<reference evidence="3" key="1">
    <citation type="journal article" date="2019" name="Int. J. Syst. Evol. Microbiol.">
        <title>The Global Catalogue of Microorganisms (GCM) 10K type strain sequencing project: providing services to taxonomists for standard genome sequencing and annotation.</title>
        <authorList>
            <consortium name="The Broad Institute Genomics Platform"/>
            <consortium name="The Broad Institute Genome Sequencing Center for Infectious Disease"/>
            <person name="Wu L."/>
            <person name="Ma J."/>
        </authorList>
    </citation>
    <scope>NUCLEOTIDE SEQUENCE [LARGE SCALE GENOMIC DNA]</scope>
    <source>
        <strain evidence="3">JCM 17983</strain>
    </source>
</reference>
<gene>
    <name evidence="2" type="ORF">GCM10023203_38010</name>
</gene>
<protein>
    <submittedName>
        <fullName evidence="2">Uncharacterized protein</fullName>
    </submittedName>
</protein>
<organism evidence="2 3">
    <name type="scientific">Actinomycetospora straminea</name>
    <dbReference type="NCBI Taxonomy" id="663607"/>
    <lineage>
        <taxon>Bacteria</taxon>
        <taxon>Bacillati</taxon>
        <taxon>Actinomycetota</taxon>
        <taxon>Actinomycetes</taxon>
        <taxon>Pseudonocardiales</taxon>
        <taxon>Pseudonocardiaceae</taxon>
        <taxon>Actinomycetospora</taxon>
    </lineage>
</organism>
<dbReference type="InterPro" id="IPR006764">
    <property type="entry name" value="SAM_dep_MeTrfase_SAV2177_type"/>
</dbReference>
<dbReference type="EMBL" id="BAABHQ010000010">
    <property type="protein sequence ID" value="GAA4882701.1"/>
    <property type="molecule type" value="Genomic_DNA"/>
</dbReference>
<proteinExistence type="predicted"/>
<evidence type="ECO:0000313" key="2">
    <source>
        <dbReference type="EMBL" id="GAA4882701.1"/>
    </source>
</evidence>
<dbReference type="Gene3D" id="3.40.50.150">
    <property type="entry name" value="Vaccinia Virus protein VP39"/>
    <property type="match status" value="1"/>
</dbReference>
<dbReference type="Pfam" id="PF04672">
    <property type="entry name" value="Methyltransf_19"/>
    <property type="match status" value="1"/>
</dbReference>
<comment type="caution">
    <text evidence="2">The sequence shown here is derived from an EMBL/GenBank/DDBJ whole genome shotgun (WGS) entry which is preliminary data.</text>
</comment>
<evidence type="ECO:0000256" key="1">
    <source>
        <dbReference type="SAM" id="MobiDB-lite"/>
    </source>
</evidence>
<feature type="region of interest" description="Disordered" evidence="1">
    <location>
        <begin position="1"/>
        <end position="22"/>
    </location>
</feature>